<dbReference type="Proteomes" id="UP000334990">
    <property type="component" value="Unassembled WGS sequence"/>
</dbReference>
<dbReference type="PROSITE" id="PS50022">
    <property type="entry name" value="FA58C_3"/>
    <property type="match status" value="1"/>
</dbReference>
<keyword evidence="1" id="KW-0732">Signal</keyword>
<dbReference type="PANTHER" id="PTHR43662">
    <property type="match status" value="1"/>
</dbReference>
<evidence type="ECO:0000313" key="3">
    <source>
        <dbReference type="EMBL" id="GES05200.1"/>
    </source>
</evidence>
<proteinExistence type="predicted"/>
<dbReference type="SMART" id="SM00231">
    <property type="entry name" value="FA58C"/>
    <property type="match status" value="1"/>
</dbReference>
<dbReference type="RefSeq" id="WP_155341230.1">
    <property type="nucleotide sequence ID" value="NZ_BAAABN010000094.1"/>
</dbReference>
<feature type="domain" description="F5/8 type C" evidence="2">
    <location>
        <begin position="28"/>
        <end position="165"/>
    </location>
</feature>
<reference evidence="3 4" key="1">
    <citation type="submission" date="2019-10" db="EMBL/GenBank/DDBJ databases">
        <title>Whole genome shotgun sequence of Acrocarpospora corrugata NBRC 13972.</title>
        <authorList>
            <person name="Ichikawa N."/>
            <person name="Kimura A."/>
            <person name="Kitahashi Y."/>
            <person name="Komaki H."/>
            <person name="Oguchi A."/>
        </authorList>
    </citation>
    <scope>NUCLEOTIDE SEQUENCE [LARGE SCALE GENOMIC DNA]</scope>
    <source>
        <strain evidence="3 4">NBRC 13972</strain>
    </source>
</reference>
<comment type="caution">
    <text evidence="3">The sequence shown here is derived from an EMBL/GenBank/DDBJ whole genome shotgun (WGS) entry which is preliminary data.</text>
</comment>
<keyword evidence="4" id="KW-1185">Reference proteome</keyword>
<feature type="signal peptide" evidence="1">
    <location>
        <begin position="1"/>
        <end position="36"/>
    </location>
</feature>
<dbReference type="InterPro" id="IPR000421">
    <property type="entry name" value="FA58C"/>
</dbReference>
<dbReference type="AlphaFoldDB" id="A0A5M3WAC2"/>
<gene>
    <name evidence="3" type="ORF">Acor_72680</name>
</gene>
<evidence type="ECO:0000256" key="1">
    <source>
        <dbReference type="SAM" id="SignalP"/>
    </source>
</evidence>
<evidence type="ECO:0000313" key="4">
    <source>
        <dbReference type="Proteomes" id="UP000334990"/>
    </source>
</evidence>
<dbReference type="PANTHER" id="PTHR43662:SF3">
    <property type="entry name" value="DOMAIN PROTEIN, PUTATIVE (AFU_ORTHOLOGUE AFUA_6G11970)-RELATED"/>
    <property type="match status" value="1"/>
</dbReference>
<dbReference type="InterPro" id="IPR008979">
    <property type="entry name" value="Galactose-bd-like_sf"/>
</dbReference>
<organism evidence="3 4">
    <name type="scientific">Acrocarpospora corrugata</name>
    <dbReference type="NCBI Taxonomy" id="35763"/>
    <lineage>
        <taxon>Bacteria</taxon>
        <taxon>Bacillati</taxon>
        <taxon>Actinomycetota</taxon>
        <taxon>Actinomycetes</taxon>
        <taxon>Streptosporangiales</taxon>
        <taxon>Streptosporangiaceae</taxon>
        <taxon>Acrocarpospora</taxon>
    </lineage>
</organism>
<protein>
    <recommendedName>
        <fullName evidence="2">F5/8 type C domain-containing protein</fullName>
    </recommendedName>
</protein>
<dbReference type="Pfam" id="PF00754">
    <property type="entry name" value="F5_F8_type_C"/>
    <property type="match status" value="1"/>
</dbReference>
<feature type="chain" id="PRO_5024411347" description="F5/8 type C domain-containing protein" evidence="1">
    <location>
        <begin position="37"/>
        <end position="450"/>
    </location>
</feature>
<dbReference type="Gene3D" id="2.60.120.260">
    <property type="entry name" value="Galactose-binding domain-like"/>
    <property type="match status" value="1"/>
</dbReference>
<dbReference type="Pfam" id="PF09362">
    <property type="entry name" value="DUF1996"/>
    <property type="match status" value="1"/>
</dbReference>
<name>A0A5M3WAC2_9ACTN</name>
<dbReference type="InterPro" id="IPR018535">
    <property type="entry name" value="DUF1996"/>
</dbReference>
<dbReference type="OrthoDB" id="581239at2"/>
<evidence type="ECO:0000259" key="2">
    <source>
        <dbReference type="PROSITE" id="PS50022"/>
    </source>
</evidence>
<accession>A0A5M3WAC2</accession>
<dbReference type="EMBL" id="BLAD01000095">
    <property type="protein sequence ID" value="GES05200.1"/>
    <property type="molecule type" value="Genomic_DNA"/>
</dbReference>
<dbReference type="SUPFAM" id="SSF49785">
    <property type="entry name" value="Galactose-binding domain-like"/>
    <property type="match status" value="1"/>
</dbReference>
<sequence>MHPSRSPGRYQLGLIIATLVALVAAGLTVVSTAASAADALLSQGRPASASSTEGGGYGAGAAVDGNNGTRWASAFSDPQWLQVDLGASATISQVVLAWEGAYGKTFKIQTSTNNTTWTDIYSTTTGAGGTQTLNVTGSGRYVRMYGTARGTGYGYSLWEFKVYGTGGGGSTPMPSPTFTDEVTHHEFQANCSFTQNRPDDPIVYPGLPGASHMHTFVGNRTTNASSTAASLLAGTTSCTNPHDRSAYWFPSFYKGADLIQPIGDQVIYYKSGILEYWRVQNFPQGLRFVVGSPTATLEQFRDSPGTVEGFECGSISFSWDIPTNCPAGSQVNVRYQSPSCWNGVNLDSADHKSHMSYPVSGYCPASHPVPVPMLEFKIAFPASGDLSQARLASGRGYTWHYDFFNAWDNPAILQALVTHCINGGLQCNPRGYDQYKPHRGAALTPAFELP</sequence>